<dbReference type="PANTHER" id="PTHR43280:SF28">
    <property type="entry name" value="HTH-TYPE TRANSCRIPTIONAL ACTIVATOR RHAS"/>
    <property type="match status" value="1"/>
</dbReference>
<proteinExistence type="predicted"/>
<dbReference type="InterPro" id="IPR014710">
    <property type="entry name" value="RmlC-like_jellyroll"/>
</dbReference>
<dbReference type="SUPFAM" id="SSF46689">
    <property type="entry name" value="Homeodomain-like"/>
    <property type="match status" value="1"/>
</dbReference>
<dbReference type="Gene3D" id="1.10.10.60">
    <property type="entry name" value="Homeodomain-like"/>
    <property type="match status" value="2"/>
</dbReference>
<name>A0ABV6KFL5_9BACI</name>
<protein>
    <submittedName>
        <fullName evidence="5">Helix-turn-helix domain-containing protein</fullName>
    </submittedName>
</protein>
<comment type="caution">
    <text evidence="5">The sequence shown here is derived from an EMBL/GenBank/DDBJ whole genome shotgun (WGS) entry which is preliminary data.</text>
</comment>
<dbReference type="Proteomes" id="UP001589838">
    <property type="component" value="Unassembled WGS sequence"/>
</dbReference>
<gene>
    <name evidence="5" type="ORF">ACFFHM_16820</name>
</gene>
<evidence type="ECO:0000256" key="3">
    <source>
        <dbReference type="ARBA" id="ARBA00023163"/>
    </source>
</evidence>
<keyword evidence="1" id="KW-0805">Transcription regulation</keyword>
<accession>A0ABV6KFL5</accession>
<dbReference type="PANTHER" id="PTHR43280">
    <property type="entry name" value="ARAC-FAMILY TRANSCRIPTIONAL REGULATOR"/>
    <property type="match status" value="1"/>
</dbReference>
<keyword evidence="2" id="KW-0238">DNA-binding</keyword>
<dbReference type="Pfam" id="PF12833">
    <property type="entry name" value="HTH_18"/>
    <property type="match status" value="1"/>
</dbReference>
<dbReference type="Pfam" id="PF02311">
    <property type="entry name" value="AraC_binding"/>
    <property type="match status" value="1"/>
</dbReference>
<evidence type="ECO:0000256" key="1">
    <source>
        <dbReference type="ARBA" id="ARBA00023015"/>
    </source>
</evidence>
<dbReference type="SMART" id="SM00342">
    <property type="entry name" value="HTH_ARAC"/>
    <property type="match status" value="1"/>
</dbReference>
<evidence type="ECO:0000259" key="4">
    <source>
        <dbReference type="PROSITE" id="PS01124"/>
    </source>
</evidence>
<dbReference type="EMBL" id="JBHLUX010000039">
    <property type="protein sequence ID" value="MFC0472117.1"/>
    <property type="molecule type" value="Genomic_DNA"/>
</dbReference>
<keyword evidence="3" id="KW-0804">Transcription</keyword>
<dbReference type="PROSITE" id="PS01124">
    <property type="entry name" value="HTH_ARAC_FAMILY_2"/>
    <property type="match status" value="1"/>
</dbReference>
<dbReference type="RefSeq" id="WP_335960649.1">
    <property type="nucleotide sequence ID" value="NZ_JAXBLX010000011.1"/>
</dbReference>
<dbReference type="InterPro" id="IPR037923">
    <property type="entry name" value="HTH-like"/>
</dbReference>
<evidence type="ECO:0000256" key="2">
    <source>
        <dbReference type="ARBA" id="ARBA00023125"/>
    </source>
</evidence>
<dbReference type="InterPro" id="IPR003313">
    <property type="entry name" value="AraC-bd"/>
</dbReference>
<evidence type="ECO:0000313" key="5">
    <source>
        <dbReference type="EMBL" id="MFC0472117.1"/>
    </source>
</evidence>
<organism evidence="5 6">
    <name type="scientific">Halalkalibacter kiskunsagensis</name>
    <dbReference type="NCBI Taxonomy" id="1548599"/>
    <lineage>
        <taxon>Bacteria</taxon>
        <taxon>Bacillati</taxon>
        <taxon>Bacillota</taxon>
        <taxon>Bacilli</taxon>
        <taxon>Bacillales</taxon>
        <taxon>Bacillaceae</taxon>
        <taxon>Halalkalibacter</taxon>
    </lineage>
</organism>
<feature type="domain" description="HTH araC/xylS-type" evidence="4">
    <location>
        <begin position="176"/>
        <end position="278"/>
    </location>
</feature>
<sequence>MITLLAKQSIDPLYEGHFASHKTFKYITELHIHDFYELFLITEGSIFHIINGEKILLTAGHLVFIRPDDQHYFVQNAKNTFQLLNLAILKQTVKELLKYLGLGFASGRLLDQPEPPQVLLTKKEIDYISYKFQLLMIIPPNQSDRIRTEIRSLLADLLIRHFSIPHKQKKNEHNLPSWLIKLENEMQKPDSFITGLKKLYECTHKSPEHISRTIKKYYGKTPTQWINDFRLEYAANLLIYSDKTIVIICFDSGFENVSYFYQLFKRKFTISPALYRKRHQRLFILN</sequence>
<evidence type="ECO:0000313" key="6">
    <source>
        <dbReference type="Proteomes" id="UP001589838"/>
    </source>
</evidence>
<dbReference type="SUPFAM" id="SSF51215">
    <property type="entry name" value="Regulatory protein AraC"/>
    <property type="match status" value="1"/>
</dbReference>
<dbReference type="InterPro" id="IPR018060">
    <property type="entry name" value="HTH_AraC"/>
</dbReference>
<dbReference type="Gene3D" id="2.60.120.10">
    <property type="entry name" value="Jelly Rolls"/>
    <property type="match status" value="1"/>
</dbReference>
<dbReference type="InterPro" id="IPR009057">
    <property type="entry name" value="Homeodomain-like_sf"/>
</dbReference>
<reference evidence="5 6" key="1">
    <citation type="submission" date="2024-09" db="EMBL/GenBank/DDBJ databases">
        <authorList>
            <person name="Sun Q."/>
            <person name="Mori K."/>
        </authorList>
    </citation>
    <scope>NUCLEOTIDE SEQUENCE [LARGE SCALE GENOMIC DNA]</scope>
    <source>
        <strain evidence="5 6">NCAIM B.02610</strain>
    </source>
</reference>
<keyword evidence="6" id="KW-1185">Reference proteome</keyword>